<feature type="domain" description="Large ribosomal subunit protein uL2 C-terminal" evidence="7">
    <location>
        <begin position="103"/>
        <end position="231"/>
    </location>
</feature>
<protein>
    <recommendedName>
        <fullName evidence="4">Large ribosomal subunit protein uL2</fullName>
    </recommendedName>
    <alternativeName>
        <fullName evidence="5">50S ribosomal protein L2</fullName>
    </alternativeName>
</protein>
<evidence type="ECO:0000259" key="7">
    <source>
        <dbReference type="SMART" id="SM01382"/>
    </source>
</evidence>
<dbReference type="GO" id="GO:0015934">
    <property type="term" value="C:large ribosomal subunit"/>
    <property type="evidence" value="ECO:0007669"/>
    <property type="project" value="InterPro"/>
</dbReference>
<feature type="domain" description="Large ribosomal subunit protein uL2 RNA-binding" evidence="8">
    <location>
        <begin position="21"/>
        <end position="97"/>
    </location>
</feature>
<dbReference type="GO" id="GO:0003735">
    <property type="term" value="F:structural constituent of ribosome"/>
    <property type="evidence" value="ECO:0007669"/>
    <property type="project" value="InterPro"/>
</dbReference>
<dbReference type="EMBL" id="MFZT01000047">
    <property type="protein sequence ID" value="OGK29469.1"/>
    <property type="molecule type" value="Genomic_DNA"/>
</dbReference>
<dbReference type="Gene3D" id="2.40.50.140">
    <property type="entry name" value="Nucleic acid-binding proteins"/>
    <property type="match status" value="1"/>
</dbReference>
<dbReference type="GO" id="GO:0016740">
    <property type="term" value="F:transferase activity"/>
    <property type="evidence" value="ECO:0007669"/>
    <property type="project" value="InterPro"/>
</dbReference>
<feature type="compositionally biased region" description="Basic residues" evidence="6">
    <location>
        <begin position="224"/>
        <end position="241"/>
    </location>
</feature>
<comment type="similarity">
    <text evidence="1">Belongs to the universal ribosomal protein uL2 family.</text>
</comment>
<dbReference type="InterPro" id="IPR022669">
    <property type="entry name" value="Ribosomal_uL2_C"/>
</dbReference>
<dbReference type="Gene3D" id="2.30.30.30">
    <property type="match status" value="1"/>
</dbReference>
<dbReference type="InterPro" id="IPR005880">
    <property type="entry name" value="Ribosomal_uL2_bac/org-type"/>
</dbReference>
<evidence type="ECO:0000256" key="2">
    <source>
        <dbReference type="ARBA" id="ARBA00022980"/>
    </source>
</evidence>
<dbReference type="SMART" id="SM01382">
    <property type="entry name" value="Ribosomal_L2_C"/>
    <property type="match status" value="1"/>
</dbReference>
<dbReference type="NCBIfam" id="TIGR01171">
    <property type="entry name" value="rplB_bact"/>
    <property type="match status" value="1"/>
</dbReference>
<dbReference type="FunFam" id="4.10.950.10:FF:000001">
    <property type="entry name" value="50S ribosomal protein L2"/>
    <property type="match status" value="1"/>
</dbReference>
<reference evidence="9 10" key="1">
    <citation type="journal article" date="2016" name="Nat. Commun.">
        <title>Thousands of microbial genomes shed light on interconnected biogeochemical processes in an aquifer system.</title>
        <authorList>
            <person name="Anantharaman K."/>
            <person name="Brown C.T."/>
            <person name="Hug L.A."/>
            <person name="Sharon I."/>
            <person name="Castelle C.J."/>
            <person name="Probst A.J."/>
            <person name="Thomas B.C."/>
            <person name="Singh A."/>
            <person name="Wilkins M.J."/>
            <person name="Karaoz U."/>
            <person name="Brodie E.L."/>
            <person name="Williams K.H."/>
            <person name="Hubbard S.S."/>
            <person name="Banfield J.F."/>
        </authorList>
    </citation>
    <scope>NUCLEOTIDE SEQUENCE [LARGE SCALE GENOMIC DNA]</scope>
</reference>
<evidence type="ECO:0000313" key="10">
    <source>
        <dbReference type="Proteomes" id="UP000178098"/>
    </source>
</evidence>
<organism evidence="9 10">
    <name type="scientific">Candidatus Roizmanbacteria bacterium RIFCSPHIGHO2_02_FULL_43_11</name>
    <dbReference type="NCBI Taxonomy" id="1802043"/>
    <lineage>
        <taxon>Bacteria</taxon>
        <taxon>Candidatus Roizmaniibacteriota</taxon>
    </lineage>
</organism>
<dbReference type="GO" id="GO:0003723">
    <property type="term" value="F:RNA binding"/>
    <property type="evidence" value="ECO:0007669"/>
    <property type="project" value="InterPro"/>
</dbReference>
<dbReference type="PIRSF" id="PIRSF002158">
    <property type="entry name" value="Ribosomal_L2"/>
    <property type="match status" value="1"/>
</dbReference>
<dbReference type="SUPFAM" id="SSF50249">
    <property type="entry name" value="Nucleic acid-binding proteins"/>
    <property type="match status" value="1"/>
</dbReference>
<dbReference type="PANTHER" id="PTHR13691">
    <property type="entry name" value="RIBOSOMAL PROTEIN L2"/>
    <property type="match status" value="1"/>
</dbReference>
<feature type="region of interest" description="Disordered" evidence="6">
    <location>
        <begin position="204"/>
        <end position="254"/>
    </location>
</feature>
<dbReference type="Proteomes" id="UP000178098">
    <property type="component" value="Unassembled WGS sequence"/>
</dbReference>
<sequence length="254" mass="28153">MRLSHTKPYKGLIEILKNRSGRDNTGTISVRHRGGRQKRYYRIIDFKRDRRDDPAKVMSIEYDPNRTANIALVEYKDGEKRYILHPDGLKEGDAILAGKTDKIKPGNAMMLKDIPLGTEIHNIELYPGKGGQIVRGAGSSAVIVAKDATYADIKLPSKEVRKVSVVCYATVGRLSNIGHKLEKIGKAGRSRLMGIRPTVRGVAMHPGAHPHGGGEGRSSQGMHPKTKWGKPARGVRTRKNKWSSALIVKSRRVH</sequence>
<name>A0A1F7HDX3_9BACT</name>
<dbReference type="GO" id="GO:0006412">
    <property type="term" value="P:translation"/>
    <property type="evidence" value="ECO:0007669"/>
    <property type="project" value="InterPro"/>
</dbReference>
<dbReference type="InterPro" id="IPR008991">
    <property type="entry name" value="Translation_prot_SH3-like_sf"/>
</dbReference>
<proteinExistence type="inferred from homology"/>
<accession>A0A1F7HDX3</accession>
<dbReference type="InterPro" id="IPR002171">
    <property type="entry name" value="Ribosomal_uL2"/>
</dbReference>
<dbReference type="InterPro" id="IPR014726">
    <property type="entry name" value="Ribosomal_uL2_dom3"/>
</dbReference>
<keyword evidence="3" id="KW-0687">Ribonucleoprotein</keyword>
<keyword evidence="2 9" id="KW-0689">Ribosomal protein</keyword>
<dbReference type="AlphaFoldDB" id="A0A1F7HDX3"/>
<dbReference type="SMART" id="SM01383">
    <property type="entry name" value="Ribosomal_L2"/>
    <property type="match status" value="1"/>
</dbReference>
<evidence type="ECO:0000256" key="4">
    <source>
        <dbReference type="ARBA" id="ARBA00035242"/>
    </source>
</evidence>
<dbReference type="InterPro" id="IPR022666">
    <property type="entry name" value="Ribosomal_uL2_RNA-bd_dom"/>
</dbReference>
<dbReference type="PANTHER" id="PTHR13691:SF5">
    <property type="entry name" value="LARGE RIBOSOMAL SUBUNIT PROTEIN UL2M"/>
    <property type="match status" value="1"/>
</dbReference>
<evidence type="ECO:0000256" key="1">
    <source>
        <dbReference type="ARBA" id="ARBA00005636"/>
    </source>
</evidence>
<evidence type="ECO:0000256" key="3">
    <source>
        <dbReference type="ARBA" id="ARBA00023274"/>
    </source>
</evidence>
<dbReference type="Gene3D" id="4.10.950.10">
    <property type="entry name" value="Ribosomal protein L2, domain 3"/>
    <property type="match status" value="1"/>
</dbReference>
<evidence type="ECO:0000259" key="8">
    <source>
        <dbReference type="SMART" id="SM01383"/>
    </source>
</evidence>
<evidence type="ECO:0000256" key="6">
    <source>
        <dbReference type="SAM" id="MobiDB-lite"/>
    </source>
</evidence>
<dbReference type="Pfam" id="PF00181">
    <property type="entry name" value="Ribosomal_L2_N"/>
    <property type="match status" value="1"/>
</dbReference>
<dbReference type="Pfam" id="PF03947">
    <property type="entry name" value="Ribosomal_L2_C"/>
    <property type="match status" value="1"/>
</dbReference>
<evidence type="ECO:0000313" key="9">
    <source>
        <dbReference type="EMBL" id="OGK29469.1"/>
    </source>
</evidence>
<comment type="caution">
    <text evidence="9">The sequence shown here is derived from an EMBL/GenBank/DDBJ whole genome shotgun (WGS) entry which is preliminary data.</text>
</comment>
<dbReference type="FunFam" id="2.30.30.30:FF:000001">
    <property type="entry name" value="50S ribosomal protein L2"/>
    <property type="match status" value="1"/>
</dbReference>
<dbReference type="InterPro" id="IPR014722">
    <property type="entry name" value="Rib_uL2_dom2"/>
</dbReference>
<dbReference type="InterPro" id="IPR012340">
    <property type="entry name" value="NA-bd_OB-fold"/>
</dbReference>
<dbReference type="SUPFAM" id="SSF50104">
    <property type="entry name" value="Translation proteins SH3-like domain"/>
    <property type="match status" value="1"/>
</dbReference>
<evidence type="ECO:0000256" key="5">
    <source>
        <dbReference type="ARBA" id="ARBA00035459"/>
    </source>
</evidence>
<gene>
    <name evidence="9" type="ORF">A3D08_02075</name>
</gene>